<dbReference type="EC" id="1.6.5.5" evidence="4"/>
<dbReference type="EMBL" id="UARK01000034">
    <property type="protein sequence ID" value="SPW33617.1"/>
    <property type="molecule type" value="Genomic_DNA"/>
</dbReference>
<evidence type="ECO:0000256" key="1">
    <source>
        <dbReference type="ARBA" id="ARBA00022857"/>
    </source>
</evidence>
<reference evidence="4 5" key="1">
    <citation type="submission" date="2018-06" db="EMBL/GenBank/DDBJ databases">
        <authorList>
            <consortium name="Pathogen Informatics"/>
            <person name="Doyle S."/>
        </authorList>
    </citation>
    <scope>NUCLEOTIDE SEQUENCE [LARGE SCALE GENOMIC DNA]</scope>
    <source>
        <strain evidence="4 5">NCTC10254</strain>
    </source>
</reference>
<dbReference type="SUPFAM" id="SSF51735">
    <property type="entry name" value="NAD(P)-binding Rossmann-fold domains"/>
    <property type="match status" value="1"/>
</dbReference>
<dbReference type="PANTHER" id="PTHR48106:SF18">
    <property type="entry name" value="QUINONE OXIDOREDUCTASE PIG3"/>
    <property type="match status" value="1"/>
</dbReference>
<dbReference type="Pfam" id="PF13602">
    <property type="entry name" value="ADH_zinc_N_2"/>
    <property type="match status" value="1"/>
</dbReference>
<organism evidence="4 5">
    <name type="scientific">Corynebacterium matruchotii</name>
    <dbReference type="NCBI Taxonomy" id="43768"/>
    <lineage>
        <taxon>Bacteria</taxon>
        <taxon>Bacillati</taxon>
        <taxon>Actinomycetota</taxon>
        <taxon>Actinomycetes</taxon>
        <taxon>Mycobacteriales</taxon>
        <taxon>Corynebacteriaceae</taxon>
        <taxon>Corynebacterium</taxon>
    </lineage>
</organism>
<dbReference type="GO" id="GO:0004022">
    <property type="term" value="F:alcohol dehydrogenase (NAD+) activity"/>
    <property type="evidence" value="ECO:0007669"/>
    <property type="project" value="UniProtKB-EC"/>
</dbReference>
<dbReference type="EC" id="1.1.1.1" evidence="4"/>
<dbReference type="GO" id="GO:0003960">
    <property type="term" value="F:quinone reductase (NADPH) activity"/>
    <property type="evidence" value="ECO:0007669"/>
    <property type="project" value="UniProtKB-EC"/>
</dbReference>
<dbReference type="Proteomes" id="UP000249886">
    <property type="component" value="Unassembled WGS sequence"/>
</dbReference>
<sequence>MLAAIAETPGPIDTVVIRDVPEPGELRSGEVVVRMLVSTFNPSDAVTVSGAYASRTTFPLVPGFEGVGIIDRIGPGVPTSALGRRVLPIGSPGAWQEYKRIDHSWCIPVPDDIPTDVACFAYINPLTASLMVERFCDGIQSVLVDAATTTIASHLKTLLEQRGIETVTVRRTWGTVGVDKQFDVAFDCVGGEMGRRVAKAVKPDGVVVHYGLLSGEPLGETKRRVEMFRLRDVVHACPRSELPELFADVFSQLRAGRLRSRVVKEVDLRDVLAALQEYQPREGKLLIRIGH</sequence>
<dbReference type="CDD" id="cd05282">
    <property type="entry name" value="ETR_like"/>
    <property type="match status" value="1"/>
</dbReference>
<dbReference type="GO" id="GO:0070402">
    <property type="term" value="F:NADPH binding"/>
    <property type="evidence" value="ECO:0007669"/>
    <property type="project" value="TreeGrafter"/>
</dbReference>
<dbReference type="InterPro" id="IPR011032">
    <property type="entry name" value="GroES-like_sf"/>
</dbReference>
<gene>
    <name evidence="4" type="primary">qor</name>
    <name evidence="4" type="ORF">NCTC10254_02399</name>
</gene>
<dbReference type="SUPFAM" id="SSF50129">
    <property type="entry name" value="GroES-like"/>
    <property type="match status" value="1"/>
</dbReference>
<keyword evidence="1" id="KW-0521">NADP</keyword>
<dbReference type="SMART" id="SM00829">
    <property type="entry name" value="PKS_ER"/>
    <property type="match status" value="1"/>
</dbReference>
<dbReference type="GeneID" id="84574607"/>
<dbReference type="RefSeq" id="WP_005526090.1">
    <property type="nucleotide sequence ID" value="NZ_CP050134.2"/>
</dbReference>
<dbReference type="Gene3D" id="3.40.50.720">
    <property type="entry name" value="NAD(P)-binding Rossmann-like Domain"/>
    <property type="match status" value="2"/>
</dbReference>
<accession>A0A6H9XS84</accession>
<dbReference type="InterPro" id="IPR013154">
    <property type="entry name" value="ADH-like_N"/>
</dbReference>
<dbReference type="Pfam" id="PF08240">
    <property type="entry name" value="ADH_N"/>
    <property type="match status" value="1"/>
</dbReference>
<protein>
    <submittedName>
        <fullName evidence="4">Quinone oxidoreductase</fullName>
        <ecNumber evidence="4">1.1.1.1</ecNumber>
        <ecNumber evidence="4">1.6.5.5</ecNumber>
    </submittedName>
</protein>
<dbReference type="InterPro" id="IPR036291">
    <property type="entry name" value="NAD(P)-bd_dom_sf"/>
</dbReference>
<comment type="caution">
    <text evidence="4">The sequence shown here is derived from an EMBL/GenBank/DDBJ whole genome shotgun (WGS) entry which is preliminary data.</text>
</comment>
<evidence type="ECO:0000313" key="4">
    <source>
        <dbReference type="EMBL" id="SPW33617.1"/>
    </source>
</evidence>
<evidence type="ECO:0000256" key="2">
    <source>
        <dbReference type="ARBA" id="ARBA00023002"/>
    </source>
</evidence>
<keyword evidence="2 4" id="KW-0560">Oxidoreductase</keyword>
<dbReference type="AlphaFoldDB" id="A0A6H9XS84"/>
<name>A0A6H9XS84_9CORY</name>
<dbReference type="InterPro" id="IPR020843">
    <property type="entry name" value="ER"/>
</dbReference>
<dbReference type="Gene3D" id="3.90.180.10">
    <property type="entry name" value="Medium-chain alcohol dehydrogenases, catalytic domain"/>
    <property type="match status" value="2"/>
</dbReference>
<feature type="domain" description="Enoyl reductase (ER)" evidence="3">
    <location>
        <begin position="10"/>
        <end position="287"/>
    </location>
</feature>
<evidence type="ECO:0000313" key="5">
    <source>
        <dbReference type="Proteomes" id="UP000249886"/>
    </source>
</evidence>
<proteinExistence type="predicted"/>
<evidence type="ECO:0000259" key="3">
    <source>
        <dbReference type="SMART" id="SM00829"/>
    </source>
</evidence>
<dbReference type="PANTHER" id="PTHR48106">
    <property type="entry name" value="QUINONE OXIDOREDUCTASE PIG3-RELATED"/>
    <property type="match status" value="1"/>
</dbReference>